<dbReference type="InterPro" id="IPR000595">
    <property type="entry name" value="cNMP-bd_dom"/>
</dbReference>
<reference evidence="6 7" key="1">
    <citation type="journal article" date="2018" name="Int. J. Syst. Evol. Microbiol.">
        <title>Parvibium lacunae gen. nov., sp. nov., a new member of the family Alcaligenaceae isolated from a freshwater pond.</title>
        <authorList>
            <person name="Chen W.M."/>
            <person name="Xie P.B."/>
            <person name="Hsu M.Y."/>
            <person name="Sheu S.Y."/>
        </authorList>
    </citation>
    <scope>NUCLEOTIDE SEQUENCE [LARGE SCALE GENOMIC DNA]</scope>
    <source>
        <strain evidence="6 7">KMB9</strain>
    </source>
</reference>
<name>A0A368L812_9BURK</name>
<dbReference type="PROSITE" id="PS00889">
    <property type="entry name" value="CNMP_BINDING_2"/>
    <property type="match status" value="1"/>
</dbReference>
<evidence type="ECO:0000256" key="1">
    <source>
        <dbReference type="ARBA" id="ARBA00023015"/>
    </source>
</evidence>
<feature type="domain" description="Cyclic nucleotide-binding" evidence="4">
    <location>
        <begin position="15"/>
        <end position="135"/>
    </location>
</feature>
<dbReference type="SMART" id="SM00100">
    <property type="entry name" value="cNMP"/>
    <property type="match status" value="1"/>
</dbReference>
<dbReference type="GO" id="GO:0003677">
    <property type="term" value="F:DNA binding"/>
    <property type="evidence" value="ECO:0007669"/>
    <property type="project" value="UniProtKB-KW"/>
</dbReference>
<keyword evidence="1" id="KW-0805">Transcription regulation</keyword>
<sequence>MGIQENKALLKRVPLFSVLTDPQLDELSSVVVKRAFPKNRAIVTEGEATQWLYILLNGKAKVQVSDEEGREVILAILSAGEFFGEMGLLDESPRSASVITIESCEFLAIAKEDFNRCLRHNFEMSMLIMRGLVKRLREADKKIETLALLDVYGRVARALIEMSTLVNGERIIKKLLPRQEIAKMIGASREMVSRVMKEFEMEGLVLENPDGSVTIRDNIIAARF</sequence>
<dbReference type="Pfam" id="PF00027">
    <property type="entry name" value="cNMP_binding"/>
    <property type="match status" value="1"/>
</dbReference>
<dbReference type="SMART" id="SM00419">
    <property type="entry name" value="HTH_CRP"/>
    <property type="match status" value="1"/>
</dbReference>
<dbReference type="RefSeq" id="WP_114401914.1">
    <property type="nucleotide sequence ID" value="NZ_QPGB01000001.1"/>
</dbReference>
<dbReference type="Proteomes" id="UP000252357">
    <property type="component" value="Unassembled WGS sequence"/>
</dbReference>
<organism evidence="6 7">
    <name type="scientific">Parvibium lacunae</name>
    <dbReference type="NCBI Taxonomy" id="1888893"/>
    <lineage>
        <taxon>Bacteria</taxon>
        <taxon>Pseudomonadati</taxon>
        <taxon>Pseudomonadota</taxon>
        <taxon>Betaproteobacteria</taxon>
        <taxon>Burkholderiales</taxon>
        <taxon>Alcaligenaceae</taxon>
        <taxon>Parvibium</taxon>
    </lineage>
</organism>
<gene>
    <name evidence="6" type="ORF">DU000_03415</name>
</gene>
<proteinExistence type="predicted"/>
<dbReference type="AlphaFoldDB" id="A0A368L812"/>
<evidence type="ECO:0000259" key="5">
    <source>
        <dbReference type="PROSITE" id="PS51063"/>
    </source>
</evidence>
<keyword evidence="2" id="KW-0238">DNA-binding</keyword>
<dbReference type="InterPro" id="IPR014710">
    <property type="entry name" value="RmlC-like_jellyroll"/>
</dbReference>
<keyword evidence="3" id="KW-0804">Transcription</keyword>
<dbReference type="InterPro" id="IPR012318">
    <property type="entry name" value="HTH_CRP"/>
</dbReference>
<dbReference type="SUPFAM" id="SSF46785">
    <property type="entry name" value="Winged helix' DNA-binding domain"/>
    <property type="match status" value="1"/>
</dbReference>
<comment type="caution">
    <text evidence="6">The sequence shown here is derived from an EMBL/GenBank/DDBJ whole genome shotgun (WGS) entry which is preliminary data.</text>
</comment>
<dbReference type="InterPro" id="IPR018488">
    <property type="entry name" value="cNMP-bd_CS"/>
</dbReference>
<dbReference type="InterPro" id="IPR036388">
    <property type="entry name" value="WH-like_DNA-bd_sf"/>
</dbReference>
<evidence type="ECO:0000256" key="3">
    <source>
        <dbReference type="ARBA" id="ARBA00023163"/>
    </source>
</evidence>
<dbReference type="PANTHER" id="PTHR24567:SF74">
    <property type="entry name" value="HTH-TYPE TRANSCRIPTIONAL REGULATOR ARCR"/>
    <property type="match status" value="1"/>
</dbReference>
<dbReference type="InterPro" id="IPR018490">
    <property type="entry name" value="cNMP-bd_dom_sf"/>
</dbReference>
<dbReference type="PROSITE" id="PS51063">
    <property type="entry name" value="HTH_CRP_2"/>
    <property type="match status" value="1"/>
</dbReference>
<keyword evidence="7" id="KW-1185">Reference proteome</keyword>
<evidence type="ECO:0000313" key="6">
    <source>
        <dbReference type="EMBL" id="RCS59766.1"/>
    </source>
</evidence>
<dbReference type="PANTHER" id="PTHR24567">
    <property type="entry name" value="CRP FAMILY TRANSCRIPTIONAL REGULATORY PROTEIN"/>
    <property type="match status" value="1"/>
</dbReference>
<evidence type="ECO:0000256" key="2">
    <source>
        <dbReference type="ARBA" id="ARBA00023125"/>
    </source>
</evidence>
<dbReference type="GO" id="GO:0003700">
    <property type="term" value="F:DNA-binding transcription factor activity"/>
    <property type="evidence" value="ECO:0007669"/>
    <property type="project" value="TreeGrafter"/>
</dbReference>
<evidence type="ECO:0000259" key="4">
    <source>
        <dbReference type="PROSITE" id="PS50042"/>
    </source>
</evidence>
<dbReference type="InterPro" id="IPR036390">
    <property type="entry name" value="WH_DNA-bd_sf"/>
</dbReference>
<accession>A0A368L812</accession>
<dbReference type="PRINTS" id="PR00034">
    <property type="entry name" value="HTHCRP"/>
</dbReference>
<dbReference type="InterPro" id="IPR050397">
    <property type="entry name" value="Env_Response_Regulators"/>
</dbReference>
<dbReference type="CDD" id="cd00038">
    <property type="entry name" value="CAP_ED"/>
    <property type="match status" value="1"/>
</dbReference>
<dbReference type="Gene3D" id="1.10.10.10">
    <property type="entry name" value="Winged helix-like DNA-binding domain superfamily/Winged helix DNA-binding domain"/>
    <property type="match status" value="1"/>
</dbReference>
<dbReference type="GO" id="GO:0005829">
    <property type="term" value="C:cytosol"/>
    <property type="evidence" value="ECO:0007669"/>
    <property type="project" value="TreeGrafter"/>
</dbReference>
<dbReference type="EMBL" id="QPGB01000001">
    <property type="protein sequence ID" value="RCS59766.1"/>
    <property type="molecule type" value="Genomic_DNA"/>
</dbReference>
<feature type="domain" description="HTH crp-type" evidence="5">
    <location>
        <begin position="149"/>
        <end position="219"/>
    </location>
</feature>
<dbReference type="OrthoDB" id="8565101at2"/>
<protein>
    <submittedName>
        <fullName evidence="6">Crp/Fnr family transcriptional regulator</fullName>
    </submittedName>
</protein>
<dbReference type="Gene3D" id="2.60.120.10">
    <property type="entry name" value="Jelly Rolls"/>
    <property type="match status" value="1"/>
</dbReference>
<dbReference type="Pfam" id="PF13545">
    <property type="entry name" value="HTH_Crp_2"/>
    <property type="match status" value="1"/>
</dbReference>
<dbReference type="PROSITE" id="PS50042">
    <property type="entry name" value="CNMP_BINDING_3"/>
    <property type="match status" value="1"/>
</dbReference>
<dbReference type="SUPFAM" id="SSF51206">
    <property type="entry name" value="cAMP-binding domain-like"/>
    <property type="match status" value="1"/>
</dbReference>
<evidence type="ECO:0000313" key="7">
    <source>
        <dbReference type="Proteomes" id="UP000252357"/>
    </source>
</evidence>